<comment type="similarity">
    <text evidence="1">Belongs to the ROK (NagC/XylR) family.</text>
</comment>
<dbReference type="SUPFAM" id="SSF53067">
    <property type="entry name" value="Actin-like ATPase domain"/>
    <property type="match status" value="1"/>
</dbReference>
<sequence>MPGPTAPLLGLAGGSADHLAVRRHNLALLVGHLRRHGARSRARLAAETGLNKATVSSLVTELMERGLLAEGAAERGAVGRPGLAVDLHPRALVALGAEIGVDHLAVLATDLRGTPLVEQRVALDAAGMTTQAVLERVAAEVGALAAPLVAAGSTPVGLTVAVPGLTDHESGSVRDAPNLGWHDQPVATPLSRLVGALLGGDADPWPVDVDNEANLAALAELDARADADPQELLLLTGGAGVGGGVVTGGRLLRGARGFAGELGHLQVDPEGLPCSCGRRGCLETVVSLPALLTLAAAAGDPVRDPDVDVLQRLEELRRRAEQGDARTLHALEEVGGHLLRGCASLVNVLNPEVVVLGGWFAVLGRWLAPTLERELAGHVCAPDAGGARIEVSTLGVSGAVRGAALRAAAAVLEDPTLAPLR</sequence>
<dbReference type="SUPFAM" id="SSF46785">
    <property type="entry name" value="Winged helix' DNA-binding domain"/>
    <property type="match status" value="1"/>
</dbReference>
<dbReference type="PANTHER" id="PTHR18964:SF149">
    <property type="entry name" value="BIFUNCTIONAL UDP-N-ACETYLGLUCOSAMINE 2-EPIMERASE_N-ACETYLMANNOSAMINE KINASE"/>
    <property type="match status" value="1"/>
</dbReference>
<evidence type="ECO:0000313" key="3">
    <source>
        <dbReference type="Proteomes" id="UP001500621"/>
    </source>
</evidence>
<dbReference type="RefSeq" id="WP_345265919.1">
    <property type="nucleotide sequence ID" value="NZ_BAABIM010000002.1"/>
</dbReference>
<keyword evidence="3" id="KW-1185">Reference proteome</keyword>
<dbReference type="InterPro" id="IPR036390">
    <property type="entry name" value="WH_DNA-bd_sf"/>
</dbReference>
<reference evidence="3" key="1">
    <citation type="journal article" date="2019" name="Int. J. Syst. Evol. Microbiol.">
        <title>The Global Catalogue of Microorganisms (GCM) 10K type strain sequencing project: providing services to taxonomists for standard genome sequencing and annotation.</title>
        <authorList>
            <consortium name="The Broad Institute Genomics Platform"/>
            <consortium name="The Broad Institute Genome Sequencing Center for Infectious Disease"/>
            <person name="Wu L."/>
            <person name="Ma J."/>
        </authorList>
    </citation>
    <scope>NUCLEOTIDE SEQUENCE [LARGE SCALE GENOMIC DNA]</scope>
    <source>
        <strain evidence="3">JCM 18127</strain>
    </source>
</reference>
<evidence type="ECO:0000256" key="1">
    <source>
        <dbReference type="ARBA" id="ARBA00006479"/>
    </source>
</evidence>
<dbReference type="InterPro" id="IPR043129">
    <property type="entry name" value="ATPase_NBD"/>
</dbReference>
<dbReference type="Proteomes" id="UP001500621">
    <property type="component" value="Unassembled WGS sequence"/>
</dbReference>
<protein>
    <submittedName>
        <fullName evidence="2">ROK family transcriptional regulator</fullName>
    </submittedName>
</protein>
<dbReference type="InterPro" id="IPR000600">
    <property type="entry name" value="ROK"/>
</dbReference>
<dbReference type="Gene3D" id="1.10.10.10">
    <property type="entry name" value="Winged helix-like DNA-binding domain superfamily/Winged helix DNA-binding domain"/>
    <property type="match status" value="1"/>
</dbReference>
<dbReference type="Pfam" id="PF00480">
    <property type="entry name" value="ROK"/>
    <property type="match status" value="1"/>
</dbReference>
<dbReference type="PANTHER" id="PTHR18964">
    <property type="entry name" value="ROK (REPRESSOR, ORF, KINASE) FAMILY"/>
    <property type="match status" value="1"/>
</dbReference>
<comment type="caution">
    <text evidence="2">The sequence shown here is derived from an EMBL/GenBank/DDBJ whole genome shotgun (WGS) entry which is preliminary data.</text>
</comment>
<dbReference type="InterPro" id="IPR036388">
    <property type="entry name" value="WH-like_DNA-bd_sf"/>
</dbReference>
<proteinExistence type="inferred from homology"/>
<evidence type="ECO:0000313" key="2">
    <source>
        <dbReference type="EMBL" id="GAA4685095.1"/>
    </source>
</evidence>
<name>A0ABP8WAN0_9ACTN</name>
<organism evidence="2 3">
    <name type="scientific">Nocardioides nanhaiensis</name>
    <dbReference type="NCBI Taxonomy" id="1476871"/>
    <lineage>
        <taxon>Bacteria</taxon>
        <taxon>Bacillati</taxon>
        <taxon>Actinomycetota</taxon>
        <taxon>Actinomycetes</taxon>
        <taxon>Propionibacteriales</taxon>
        <taxon>Nocardioidaceae</taxon>
        <taxon>Nocardioides</taxon>
    </lineage>
</organism>
<gene>
    <name evidence="2" type="ORF">GCM10023226_23220</name>
</gene>
<dbReference type="EMBL" id="BAABIM010000002">
    <property type="protein sequence ID" value="GAA4685095.1"/>
    <property type="molecule type" value="Genomic_DNA"/>
</dbReference>
<accession>A0ABP8WAN0</accession>
<dbReference type="Gene3D" id="3.30.420.40">
    <property type="match status" value="2"/>
</dbReference>